<dbReference type="AlphaFoldDB" id="A0AAN7BGE5"/>
<name>A0AAN7BGE5_9PEZI</name>
<evidence type="ECO:0000313" key="1">
    <source>
        <dbReference type="EMBL" id="KAK4220900.1"/>
    </source>
</evidence>
<proteinExistence type="predicted"/>
<dbReference type="Proteomes" id="UP001301958">
    <property type="component" value="Unassembled WGS sequence"/>
</dbReference>
<keyword evidence="2" id="KW-1185">Reference proteome</keyword>
<evidence type="ECO:0000313" key="2">
    <source>
        <dbReference type="Proteomes" id="UP001301958"/>
    </source>
</evidence>
<dbReference type="EMBL" id="MU865619">
    <property type="protein sequence ID" value="KAK4220900.1"/>
    <property type="molecule type" value="Genomic_DNA"/>
</dbReference>
<comment type="caution">
    <text evidence="1">The sequence shown here is derived from an EMBL/GenBank/DDBJ whole genome shotgun (WGS) entry which is preliminary data.</text>
</comment>
<gene>
    <name evidence="1" type="ORF">QBC38DRAFT_493190</name>
</gene>
<organism evidence="1 2">
    <name type="scientific">Podospora fimiseda</name>
    <dbReference type="NCBI Taxonomy" id="252190"/>
    <lineage>
        <taxon>Eukaryota</taxon>
        <taxon>Fungi</taxon>
        <taxon>Dikarya</taxon>
        <taxon>Ascomycota</taxon>
        <taxon>Pezizomycotina</taxon>
        <taxon>Sordariomycetes</taxon>
        <taxon>Sordariomycetidae</taxon>
        <taxon>Sordariales</taxon>
        <taxon>Podosporaceae</taxon>
        <taxon>Podospora</taxon>
    </lineage>
</organism>
<accession>A0AAN7BGE5</accession>
<reference evidence="1" key="1">
    <citation type="journal article" date="2023" name="Mol. Phylogenet. Evol.">
        <title>Genome-scale phylogeny and comparative genomics of the fungal order Sordariales.</title>
        <authorList>
            <person name="Hensen N."/>
            <person name="Bonometti L."/>
            <person name="Westerberg I."/>
            <person name="Brannstrom I.O."/>
            <person name="Guillou S."/>
            <person name="Cros-Aarteil S."/>
            <person name="Calhoun S."/>
            <person name="Haridas S."/>
            <person name="Kuo A."/>
            <person name="Mondo S."/>
            <person name="Pangilinan J."/>
            <person name="Riley R."/>
            <person name="LaButti K."/>
            <person name="Andreopoulos B."/>
            <person name="Lipzen A."/>
            <person name="Chen C."/>
            <person name="Yan M."/>
            <person name="Daum C."/>
            <person name="Ng V."/>
            <person name="Clum A."/>
            <person name="Steindorff A."/>
            <person name="Ohm R.A."/>
            <person name="Martin F."/>
            <person name="Silar P."/>
            <person name="Natvig D.O."/>
            <person name="Lalanne C."/>
            <person name="Gautier V."/>
            <person name="Ament-Velasquez S.L."/>
            <person name="Kruys A."/>
            <person name="Hutchinson M.I."/>
            <person name="Powell A.J."/>
            <person name="Barry K."/>
            <person name="Miller A.N."/>
            <person name="Grigoriev I.V."/>
            <person name="Debuchy R."/>
            <person name="Gladieux P."/>
            <person name="Hiltunen Thoren M."/>
            <person name="Johannesson H."/>
        </authorList>
    </citation>
    <scope>NUCLEOTIDE SEQUENCE</scope>
    <source>
        <strain evidence="1">CBS 990.96</strain>
    </source>
</reference>
<reference evidence="1" key="2">
    <citation type="submission" date="2023-05" db="EMBL/GenBank/DDBJ databases">
        <authorList>
            <consortium name="Lawrence Berkeley National Laboratory"/>
            <person name="Steindorff A."/>
            <person name="Hensen N."/>
            <person name="Bonometti L."/>
            <person name="Westerberg I."/>
            <person name="Brannstrom I.O."/>
            <person name="Guillou S."/>
            <person name="Cros-Aarteil S."/>
            <person name="Calhoun S."/>
            <person name="Haridas S."/>
            <person name="Kuo A."/>
            <person name="Mondo S."/>
            <person name="Pangilinan J."/>
            <person name="Riley R."/>
            <person name="Labutti K."/>
            <person name="Andreopoulos B."/>
            <person name="Lipzen A."/>
            <person name="Chen C."/>
            <person name="Yanf M."/>
            <person name="Daum C."/>
            <person name="Ng V."/>
            <person name="Clum A."/>
            <person name="Ohm R."/>
            <person name="Martin F."/>
            <person name="Silar P."/>
            <person name="Natvig D."/>
            <person name="Lalanne C."/>
            <person name="Gautier V."/>
            <person name="Ament-Velasquez S.L."/>
            <person name="Kruys A."/>
            <person name="Hutchinson M.I."/>
            <person name="Powell A.J."/>
            <person name="Barry K."/>
            <person name="Miller A.N."/>
            <person name="Grigoriev I.V."/>
            <person name="Debuchy R."/>
            <person name="Gladieux P."/>
            <person name="Thoren M.H."/>
            <person name="Johannesson H."/>
        </authorList>
    </citation>
    <scope>NUCLEOTIDE SEQUENCE</scope>
    <source>
        <strain evidence="1">CBS 990.96</strain>
    </source>
</reference>
<sequence>MPQAEVPPNIPFEHRIPFSSFGNVVQTLQAAHKETLKSIHIGPMGTRWQIIEEPYINNTNFGSPIDFFPFDNLTFLSLSPCMTSFKFGWLNILAPNLETFEWAFAPRGPRQETGPGFRSPGSSLHDFQQPAENFLLQLAQTTRNRKHPLRTIRVVYRPVHVFFAPQRLVPNAPP</sequence>
<protein>
    <submittedName>
        <fullName evidence="1">Uncharacterized protein</fullName>
    </submittedName>
</protein>